<organism evidence="3 4">
    <name type="scientific">Saprolegnia diclina (strain VS20)</name>
    <dbReference type="NCBI Taxonomy" id="1156394"/>
    <lineage>
        <taxon>Eukaryota</taxon>
        <taxon>Sar</taxon>
        <taxon>Stramenopiles</taxon>
        <taxon>Oomycota</taxon>
        <taxon>Saprolegniomycetes</taxon>
        <taxon>Saprolegniales</taxon>
        <taxon>Saprolegniaceae</taxon>
        <taxon>Saprolegnia</taxon>
    </lineage>
</organism>
<reference evidence="3 4" key="1">
    <citation type="submission" date="2012-04" db="EMBL/GenBank/DDBJ databases">
        <title>The Genome Sequence of Saprolegnia declina VS20.</title>
        <authorList>
            <consortium name="The Broad Institute Genome Sequencing Platform"/>
            <person name="Russ C."/>
            <person name="Nusbaum C."/>
            <person name="Tyler B."/>
            <person name="van West P."/>
            <person name="Dieguez-Uribeondo J."/>
            <person name="de Bruijn I."/>
            <person name="Tripathy S."/>
            <person name="Jiang R."/>
            <person name="Young S.K."/>
            <person name="Zeng Q."/>
            <person name="Gargeya S."/>
            <person name="Fitzgerald M."/>
            <person name="Haas B."/>
            <person name="Abouelleil A."/>
            <person name="Alvarado L."/>
            <person name="Arachchi H.M."/>
            <person name="Berlin A."/>
            <person name="Chapman S.B."/>
            <person name="Goldberg J."/>
            <person name="Griggs A."/>
            <person name="Gujja S."/>
            <person name="Hansen M."/>
            <person name="Howarth C."/>
            <person name="Imamovic A."/>
            <person name="Larimer J."/>
            <person name="McCowen C."/>
            <person name="Montmayeur A."/>
            <person name="Murphy C."/>
            <person name="Neiman D."/>
            <person name="Pearson M."/>
            <person name="Priest M."/>
            <person name="Roberts A."/>
            <person name="Saif S."/>
            <person name="Shea T."/>
            <person name="Sisk P."/>
            <person name="Sykes S."/>
            <person name="Wortman J."/>
            <person name="Nusbaum C."/>
            <person name="Birren B."/>
        </authorList>
    </citation>
    <scope>NUCLEOTIDE SEQUENCE [LARGE SCALE GENOMIC DNA]</scope>
    <source>
        <strain evidence="3 4">VS20</strain>
    </source>
</reference>
<evidence type="ECO:0000313" key="3">
    <source>
        <dbReference type="EMBL" id="EQC35217.1"/>
    </source>
</evidence>
<keyword evidence="4" id="KW-1185">Reference proteome</keyword>
<dbReference type="InParanoid" id="T0RXW7"/>
<feature type="region of interest" description="Disordered" evidence="2">
    <location>
        <begin position="1"/>
        <end position="62"/>
    </location>
</feature>
<dbReference type="PANTHER" id="PTHR33560">
    <property type="entry name" value="PROTEIN FAM227B"/>
    <property type="match status" value="1"/>
</dbReference>
<feature type="compositionally biased region" description="Basic and acidic residues" evidence="2">
    <location>
        <begin position="1"/>
        <end position="12"/>
    </location>
</feature>
<dbReference type="GeneID" id="19948173"/>
<dbReference type="OMA" id="FPAMRNR"/>
<proteinExistence type="inferred from homology"/>
<evidence type="ECO:0000256" key="2">
    <source>
        <dbReference type="SAM" id="MobiDB-lite"/>
    </source>
</evidence>
<feature type="compositionally biased region" description="Low complexity" evidence="2">
    <location>
        <begin position="14"/>
        <end position="23"/>
    </location>
</feature>
<dbReference type="EMBL" id="JH767152">
    <property type="protein sequence ID" value="EQC35217.1"/>
    <property type="molecule type" value="Genomic_DNA"/>
</dbReference>
<dbReference type="VEuPathDB" id="FungiDB:SDRG_07446"/>
<protein>
    <submittedName>
        <fullName evidence="3">Uncharacterized protein</fullName>
    </submittedName>
</protein>
<dbReference type="AlphaFoldDB" id="T0RXW7"/>
<evidence type="ECO:0000313" key="4">
    <source>
        <dbReference type="Proteomes" id="UP000030762"/>
    </source>
</evidence>
<dbReference type="RefSeq" id="XP_008611501.1">
    <property type="nucleotide sequence ID" value="XM_008613279.1"/>
</dbReference>
<accession>T0RXW7</accession>
<evidence type="ECO:0000256" key="1">
    <source>
        <dbReference type="ARBA" id="ARBA00008666"/>
    </source>
</evidence>
<dbReference type="PANTHER" id="PTHR33560:SF1">
    <property type="entry name" value="PROTEIN FAM227A"/>
    <property type="match status" value="1"/>
</dbReference>
<comment type="similarity">
    <text evidence="1">Belongs to the FAM227 family.</text>
</comment>
<name>T0RXW7_SAPDV</name>
<dbReference type="Pfam" id="PF14922">
    <property type="entry name" value="FWWh"/>
    <property type="match status" value="1"/>
</dbReference>
<feature type="compositionally biased region" description="Acidic residues" evidence="2">
    <location>
        <begin position="46"/>
        <end position="57"/>
    </location>
</feature>
<dbReference type="OrthoDB" id="73353at2759"/>
<feature type="region of interest" description="Disordered" evidence="2">
    <location>
        <begin position="459"/>
        <end position="479"/>
    </location>
</feature>
<sequence length="479" mass="53825">MDGDDWTLKEDEVAPAANVAPPAFLTETDVPHPSSEGRRMAISLPPDDDENNTESDGDEKGSKYRAMIQRAAKRTLMMVRAKTASQSLERITVRFSPSQPTELPRSVQLPLLKQKVLAHNSLDASSKTARLFKHLFQTSVELEAIVKDVFWYFIANEFQSGQHATLESDFTSRIADNYTNLFLRLQVDPSTRDSNVLARLPDVLAQLVFLALHEACPMSRYLLNRDVQERLVRRCFSWFVGFEPKQIQLEHWMPELSKHAQRKSAALTDFPALCNRVRRTERLERIRAGDALPETGASTTPAVAEDDRDGLPRTHLHSFTKERVVYSLRNSPLIGSFLARHGLENNATCLAVDLHLTTTTPQDALHRTHGPRQHRRAVLDAVSYTELVAKFEAYGRHLKASYSDERAKADAANRADAKVTIATHKNLAAQYAYIASQDKGIHELSNVLVCHAQLEAKATRPTKPAARLTPSRPQCRRPT</sequence>
<dbReference type="Proteomes" id="UP000030762">
    <property type="component" value="Unassembled WGS sequence"/>
</dbReference>
<gene>
    <name evidence="3" type="ORF">SDRG_07446</name>
</gene>
<dbReference type="InterPro" id="IPR029417">
    <property type="entry name" value="FAM227"/>
</dbReference>